<feature type="transmembrane region" description="Helical" evidence="8">
    <location>
        <begin position="323"/>
        <end position="343"/>
    </location>
</feature>
<dbReference type="SUPFAM" id="SSF81345">
    <property type="entry name" value="ABC transporter involved in vitamin B12 uptake, BtuC"/>
    <property type="match status" value="1"/>
</dbReference>
<reference evidence="9" key="2">
    <citation type="submission" date="2023-12" db="EMBL/GenBank/DDBJ databases">
        <authorList>
            <person name="Sun Q."/>
            <person name="Inoue M."/>
        </authorList>
    </citation>
    <scope>NUCLEOTIDE SEQUENCE</scope>
    <source>
        <strain evidence="9">JCM 17590</strain>
    </source>
</reference>
<comment type="similarity">
    <text evidence="2">Belongs to the binding-protein-dependent transport system permease family. FecCD subfamily.</text>
</comment>
<dbReference type="Pfam" id="PF01032">
    <property type="entry name" value="FecCD"/>
    <property type="match status" value="1"/>
</dbReference>
<gene>
    <name evidence="9" type="ORF">GCM10022286_26700</name>
</gene>
<sequence length="351" mass="34735">MTAQIAAMDASPAPAVEVHRALALGRRRRIITVAALAAGVVAVAVLSLSLGTIPISPLRLPAVLTGHGDPLENLAVLTLRLPRWTTGALVGIALGLAGTLFQTTLRNPLASPDILGVSGGASLAAVTAMLVFHATGAGVPLAALAGGAVAAAAIGVLSWREGFAGQRFVLVGIALAFLASGGLSYLITRADVRAAQQALAWTVGSVSDPNWGETGMLAIALVVLVPLALWLAVPLRVLALGDDAARGLGVRPVGTTIAATAVGVALASVATAVAGPVAFVAFVSAPIARRMVGAGGLQPAASALTGAALVTAADFVAARLGDFQAPVGLVTGAVGAPYLLWLLTRKDGAAA</sequence>
<dbReference type="PANTHER" id="PTHR30472">
    <property type="entry name" value="FERRIC ENTEROBACTIN TRANSPORT SYSTEM PERMEASE PROTEIN"/>
    <property type="match status" value="1"/>
</dbReference>
<dbReference type="CDD" id="cd06550">
    <property type="entry name" value="TM_ABC_iron-siderophores_like"/>
    <property type="match status" value="1"/>
</dbReference>
<evidence type="ECO:0000256" key="8">
    <source>
        <dbReference type="SAM" id="Phobius"/>
    </source>
</evidence>
<evidence type="ECO:0000313" key="10">
    <source>
        <dbReference type="Proteomes" id="UP001415169"/>
    </source>
</evidence>
<keyword evidence="3" id="KW-0813">Transport</keyword>
<evidence type="ECO:0000256" key="1">
    <source>
        <dbReference type="ARBA" id="ARBA00004651"/>
    </source>
</evidence>
<evidence type="ECO:0000256" key="5">
    <source>
        <dbReference type="ARBA" id="ARBA00022692"/>
    </source>
</evidence>
<evidence type="ECO:0000256" key="6">
    <source>
        <dbReference type="ARBA" id="ARBA00022989"/>
    </source>
</evidence>
<proteinExistence type="inferred from homology"/>
<keyword evidence="7 8" id="KW-0472">Membrane</keyword>
<dbReference type="InterPro" id="IPR000522">
    <property type="entry name" value="ABC_transptr_permease_BtuC"/>
</dbReference>
<dbReference type="EMBL" id="BAABBV010000002">
    <property type="protein sequence ID" value="GAA4164657.1"/>
    <property type="molecule type" value="Genomic_DNA"/>
</dbReference>
<feature type="transmembrane region" description="Helical" evidence="8">
    <location>
        <begin position="114"/>
        <end position="135"/>
    </location>
</feature>
<feature type="transmembrane region" description="Helical" evidence="8">
    <location>
        <begin position="141"/>
        <end position="159"/>
    </location>
</feature>
<evidence type="ECO:0000256" key="3">
    <source>
        <dbReference type="ARBA" id="ARBA00022448"/>
    </source>
</evidence>
<dbReference type="PANTHER" id="PTHR30472:SF24">
    <property type="entry name" value="FERRIC ENTEROBACTIN TRANSPORT SYSTEM PERMEASE PROTEIN FEPG"/>
    <property type="match status" value="1"/>
</dbReference>
<feature type="transmembrane region" description="Helical" evidence="8">
    <location>
        <begin position="215"/>
        <end position="235"/>
    </location>
</feature>
<dbReference type="RefSeq" id="WP_344792375.1">
    <property type="nucleotide sequence ID" value="NZ_BAABBV010000002.1"/>
</dbReference>
<feature type="transmembrane region" description="Helical" evidence="8">
    <location>
        <begin position="84"/>
        <end position="102"/>
    </location>
</feature>
<feature type="transmembrane region" description="Helical" evidence="8">
    <location>
        <begin position="256"/>
        <end position="283"/>
    </location>
</feature>
<comment type="caution">
    <text evidence="9">The sequence shown here is derived from an EMBL/GenBank/DDBJ whole genome shotgun (WGS) entry which is preliminary data.</text>
</comment>
<keyword evidence="5 8" id="KW-0812">Transmembrane</keyword>
<keyword evidence="4" id="KW-1003">Cell membrane</keyword>
<name>A0ABP7ZMJ9_9MICO</name>
<protein>
    <submittedName>
        <fullName evidence="9">Iron chelate uptake ABC transporter family permease subunit</fullName>
    </submittedName>
</protein>
<evidence type="ECO:0000256" key="7">
    <source>
        <dbReference type="ARBA" id="ARBA00023136"/>
    </source>
</evidence>
<dbReference type="InterPro" id="IPR037294">
    <property type="entry name" value="ABC_BtuC-like"/>
</dbReference>
<dbReference type="Proteomes" id="UP001415169">
    <property type="component" value="Unassembled WGS sequence"/>
</dbReference>
<feature type="transmembrane region" description="Helical" evidence="8">
    <location>
        <begin position="30"/>
        <end position="55"/>
    </location>
</feature>
<reference evidence="9" key="1">
    <citation type="journal article" date="2014" name="Int. J. Syst. Evol. Microbiol.">
        <title>Complete genome of a new Firmicutes species belonging to the dominant human colonic microbiota ('Ruminococcus bicirculans') reveals two chromosomes and a selective capacity to utilize plant glucans.</title>
        <authorList>
            <consortium name="NISC Comparative Sequencing Program"/>
            <person name="Wegmann U."/>
            <person name="Louis P."/>
            <person name="Goesmann A."/>
            <person name="Henrissat B."/>
            <person name="Duncan S.H."/>
            <person name="Flint H.J."/>
        </authorList>
    </citation>
    <scope>NUCLEOTIDE SEQUENCE</scope>
    <source>
        <strain evidence="9">JCM 17590</strain>
    </source>
</reference>
<keyword evidence="6 8" id="KW-1133">Transmembrane helix</keyword>
<comment type="subcellular location">
    <subcellularLocation>
        <location evidence="1">Cell membrane</location>
        <topology evidence="1">Multi-pass membrane protein</topology>
    </subcellularLocation>
</comment>
<feature type="transmembrane region" description="Helical" evidence="8">
    <location>
        <begin position="168"/>
        <end position="187"/>
    </location>
</feature>
<evidence type="ECO:0000313" key="9">
    <source>
        <dbReference type="EMBL" id="GAA4164657.1"/>
    </source>
</evidence>
<organism evidence="9 10">
    <name type="scientific">Gryllotalpicola daejeonensis</name>
    <dbReference type="NCBI Taxonomy" id="993087"/>
    <lineage>
        <taxon>Bacteria</taxon>
        <taxon>Bacillati</taxon>
        <taxon>Actinomycetota</taxon>
        <taxon>Actinomycetes</taxon>
        <taxon>Micrococcales</taxon>
        <taxon>Microbacteriaceae</taxon>
        <taxon>Gryllotalpicola</taxon>
    </lineage>
</organism>
<dbReference type="Gene3D" id="1.10.3470.10">
    <property type="entry name" value="ABC transporter involved in vitamin B12 uptake, BtuC"/>
    <property type="match status" value="1"/>
</dbReference>
<evidence type="ECO:0000256" key="2">
    <source>
        <dbReference type="ARBA" id="ARBA00007935"/>
    </source>
</evidence>
<accession>A0ABP7ZMJ9</accession>
<keyword evidence="10" id="KW-1185">Reference proteome</keyword>
<evidence type="ECO:0000256" key="4">
    <source>
        <dbReference type="ARBA" id="ARBA00022475"/>
    </source>
</evidence>